<dbReference type="Pfam" id="PF00182">
    <property type="entry name" value="Glyco_hydro_19"/>
    <property type="match status" value="1"/>
</dbReference>
<feature type="signal peptide" evidence="3">
    <location>
        <begin position="1"/>
        <end position="19"/>
    </location>
</feature>
<proteinExistence type="predicted"/>
<accession>A0A8S2FAG6</accession>
<dbReference type="GO" id="GO:0006032">
    <property type="term" value="P:chitin catabolic process"/>
    <property type="evidence" value="ECO:0007669"/>
    <property type="project" value="InterPro"/>
</dbReference>
<dbReference type="CDD" id="cd00325">
    <property type="entry name" value="chitinase_GH19"/>
    <property type="match status" value="1"/>
</dbReference>
<dbReference type="Proteomes" id="UP000682733">
    <property type="component" value="Unassembled WGS sequence"/>
</dbReference>
<keyword evidence="2" id="KW-1015">Disulfide bond</keyword>
<keyword evidence="1" id="KW-0611">Plant defense</keyword>
<evidence type="ECO:0000313" key="6">
    <source>
        <dbReference type="EMBL" id="CAF4208371.1"/>
    </source>
</evidence>
<dbReference type="InterPro" id="IPR000726">
    <property type="entry name" value="Glyco_hydro_19_cat"/>
</dbReference>
<protein>
    <recommendedName>
        <fullName evidence="4">Glycoside hydrolase family 19 catalytic domain-containing protein</fullName>
    </recommendedName>
</protein>
<dbReference type="PANTHER" id="PTHR22595">
    <property type="entry name" value="CHITINASE-RELATED"/>
    <property type="match status" value="1"/>
</dbReference>
<dbReference type="GO" id="GO:0016998">
    <property type="term" value="P:cell wall macromolecule catabolic process"/>
    <property type="evidence" value="ECO:0007669"/>
    <property type="project" value="InterPro"/>
</dbReference>
<dbReference type="InterPro" id="IPR023346">
    <property type="entry name" value="Lysozyme-like_dom_sf"/>
</dbReference>
<dbReference type="Proteomes" id="UP000677228">
    <property type="component" value="Unassembled WGS sequence"/>
</dbReference>
<sequence length="225" mass="24603">MQSISLLLAVALLVGVAFARSIDRSPRNAESEVTADQFKCAFPDIDENLRNQRWDGFQKSGWKPANNEEAACLLAHVSQETDSLKTLEEYCGQDGTCKDNYQTCDWNGAPAAVPGHYYWGRGALQISYPCNYKGAGDALQVDLLNNPEQVATNQALAWKVGVWFYTDKQMSTPCQAGDFAASTRIINSGECGGGALSDRQAQRVEKYKKIRGCFGLGEPSTNPTC</sequence>
<dbReference type="PANTHER" id="PTHR22595:SF79">
    <property type="entry name" value="CHITINASE 12"/>
    <property type="match status" value="1"/>
</dbReference>
<dbReference type="EMBL" id="CAJNOK010026330">
    <property type="protein sequence ID" value="CAF1401093.1"/>
    <property type="molecule type" value="Genomic_DNA"/>
</dbReference>
<gene>
    <name evidence="5" type="ORF">OVA965_LOCUS33047</name>
    <name evidence="6" type="ORF">TMI583_LOCUS33923</name>
</gene>
<reference evidence="5" key="1">
    <citation type="submission" date="2021-02" db="EMBL/GenBank/DDBJ databases">
        <authorList>
            <person name="Nowell W R."/>
        </authorList>
    </citation>
    <scope>NUCLEOTIDE SEQUENCE</scope>
</reference>
<evidence type="ECO:0000256" key="3">
    <source>
        <dbReference type="SAM" id="SignalP"/>
    </source>
</evidence>
<organism evidence="5 7">
    <name type="scientific">Didymodactylos carnosus</name>
    <dbReference type="NCBI Taxonomy" id="1234261"/>
    <lineage>
        <taxon>Eukaryota</taxon>
        <taxon>Metazoa</taxon>
        <taxon>Spiralia</taxon>
        <taxon>Gnathifera</taxon>
        <taxon>Rotifera</taxon>
        <taxon>Eurotatoria</taxon>
        <taxon>Bdelloidea</taxon>
        <taxon>Philodinida</taxon>
        <taxon>Philodinidae</taxon>
        <taxon>Didymodactylos</taxon>
    </lineage>
</organism>
<evidence type="ECO:0000313" key="5">
    <source>
        <dbReference type="EMBL" id="CAF1401093.1"/>
    </source>
</evidence>
<evidence type="ECO:0000313" key="7">
    <source>
        <dbReference type="Proteomes" id="UP000677228"/>
    </source>
</evidence>
<dbReference type="EMBL" id="CAJOBA010048057">
    <property type="protein sequence ID" value="CAF4208371.1"/>
    <property type="molecule type" value="Genomic_DNA"/>
</dbReference>
<name>A0A8S2FAG6_9BILA</name>
<evidence type="ECO:0000256" key="2">
    <source>
        <dbReference type="ARBA" id="ARBA00023157"/>
    </source>
</evidence>
<dbReference type="Gene3D" id="1.10.530.10">
    <property type="match status" value="1"/>
</dbReference>
<evidence type="ECO:0000259" key="4">
    <source>
        <dbReference type="Pfam" id="PF00182"/>
    </source>
</evidence>
<dbReference type="GO" id="GO:0004568">
    <property type="term" value="F:chitinase activity"/>
    <property type="evidence" value="ECO:0007669"/>
    <property type="project" value="InterPro"/>
</dbReference>
<comment type="caution">
    <text evidence="5">The sequence shown here is derived from an EMBL/GenBank/DDBJ whole genome shotgun (WGS) entry which is preliminary data.</text>
</comment>
<keyword evidence="3" id="KW-0732">Signal</keyword>
<feature type="chain" id="PRO_5035646792" description="Glycoside hydrolase family 19 catalytic domain-containing protein" evidence="3">
    <location>
        <begin position="20"/>
        <end position="225"/>
    </location>
</feature>
<dbReference type="AlphaFoldDB" id="A0A8S2FAG6"/>
<dbReference type="Gene3D" id="3.30.20.10">
    <property type="entry name" value="Endochitinase, domain 2"/>
    <property type="match status" value="1"/>
</dbReference>
<dbReference type="SUPFAM" id="SSF53955">
    <property type="entry name" value="Lysozyme-like"/>
    <property type="match status" value="1"/>
</dbReference>
<dbReference type="GO" id="GO:0006952">
    <property type="term" value="P:defense response"/>
    <property type="evidence" value="ECO:0007669"/>
    <property type="project" value="UniProtKB-KW"/>
</dbReference>
<evidence type="ECO:0000256" key="1">
    <source>
        <dbReference type="ARBA" id="ARBA00022821"/>
    </source>
</evidence>
<feature type="domain" description="Glycoside hydrolase family 19 catalytic" evidence="4">
    <location>
        <begin position="53"/>
        <end position="174"/>
    </location>
</feature>